<protein>
    <submittedName>
        <fullName evidence="3">GL22383</fullName>
    </submittedName>
</protein>
<reference evidence="3 4" key="1">
    <citation type="journal article" date="2007" name="Nature">
        <title>Evolution of genes and genomes on the Drosophila phylogeny.</title>
        <authorList>
            <consortium name="Drosophila 12 Genomes Consortium"/>
            <person name="Clark A.G."/>
            <person name="Eisen M.B."/>
            <person name="Smith D.R."/>
            <person name="Bergman C.M."/>
            <person name="Oliver B."/>
            <person name="Markow T.A."/>
            <person name="Kaufman T.C."/>
            <person name="Kellis M."/>
            <person name="Gelbart W."/>
            <person name="Iyer V.N."/>
            <person name="Pollard D.A."/>
            <person name="Sackton T.B."/>
            <person name="Larracuente A.M."/>
            <person name="Singh N.D."/>
            <person name="Abad J.P."/>
            <person name="Abt D.N."/>
            <person name="Adryan B."/>
            <person name="Aguade M."/>
            <person name="Akashi H."/>
            <person name="Anderson W.W."/>
            <person name="Aquadro C.F."/>
            <person name="Ardell D.H."/>
            <person name="Arguello R."/>
            <person name="Artieri C.G."/>
            <person name="Barbash D.A."/>
            <person name="Barker D."/>
            <person name="Barsanti P."/>
            <person name="Batterham P."/>
            <person name="Batzoglou S."/>
            <person name="Begun D."/>
            <person name="Bhutkar A."/>
            <person name="Blanco E."/>
            <person name="Bosak S.A."/>
            <person name="Bradley R.K."/>
            <person name="Brand A.D."/>
            <person name="Brent M.R."/>
            <person name="Brooks A.N."/>
            <person name="Brown R.H."/>
            <person name="Butlin R.K."/>
            <person name="Caggese C."/>
            <person name="Calvi B.R."/>
            <person name="Bernardo de Carvalho A."/>
            <person name="Caspi A."/>
            <person name="Castrezana S."/>
            <person name="Celniker S.E."/>
            <person name="Chang J.L."/>
            <person name="Chapple C."/>
            <person name="Chatterji S."/>
            <person name="Chinwalla A."/>
            <person name="Civetta A."/>
            <person name="Clifton S.W."/>
            <person name="Comeron J.M."/>
            <person name="Costello J.C."/>
            <person name="Coyne J.A."/>
            <person name="Daub J."/>
            <person name="David R.G."/>
            <person name="Delcher A.L."/>
            <person name="Delehaunty K."/>
            <person name="Do C.B."/>
            <person name="Ebling H."/>
            <person name="Edwards K."/>
            <person name="Eickbush T."/>
            <person name="Evans J.D."/>
            <person name="Filipski A."/>
            <person name="Findeiss S."/>
            <person name="Freyhult E."/>
            <person name="Fulton L."/>
            <person name="Fulton R."/>
            <person name="Garcia A.C."/>
            <person name="Gardiner A."/>
            <person name="Garfield D.A."/>
            <person name="Garvin B.E."/>
            <person name="Gibson G."/>
            <person name="Gilbert D."/>
            <person name="Gnerre S."/>
            <person name="Godfrey J."/>
            <person name="Good R."/>
            <person name="Gotea V."/>
            <person name="Gravely B."/>
            <person name="Greenberg A.J."/>
            <person name="Griffiths-Jones S."/>
            <person name="Gross S."/>
            <person name="Guigo R."/>
            <person name="Gustafson E.A."/>
            <person name="Haerty W."/>
            <person name="Hahn M.W."/>
            <person name="Halligan D.L."/>
            <person name="Halpern A.L."/>
            <person name="Halter G.M."/>
            <person name="Han M.V."/>
            <person name="Heger A."/>
            <person name="Hillier L."/>
            <person name="Hinrichs A.S."/>
            <person name="Holmes I."/>
            <person name="Hoskins R.A."/>
            <person name="Hubisz M.J."/>
            <person name="Hultmark D."/>
            <person name="Huntley M.A."/>
            <person name="Jaffe D.B."/>
            <person name="Jagadeeshan S."/>
            <person name="Jeck W.R."/>
            <person name="Johnson J."/>
            <person name="Jones C.D."/>
            <person name="Jordan W.C."/>
            <person name="Karpen G.H."/>
            <person name="Kataoka E."/>
            <person name="Keightley P.D."/>
            <person name="Kheradpour P."/>
            <person name="Kirkness E.F."/>
            <person name="Koerich L.B."/>
            <person name="Kristiansen K."/>
            <person name="Kudrna D."/>
            <person name="Kulathinal R.J."/>
            <person name="Kumar S."/>
            <person name="Kwok R."/>
            <person name="Lander E."/>
            <person name="Langley C.H."/>
            <person name="Lapoint R."/>
            <person name="Lazzaro B.P."/>
            <person name="Lee S.J."/>
            <person name="Levesque L."/>
            <person name="Li R."/>
            <person name="Lin C.F."/>
            <person name="Lin M.F."/>
            <person name="Lindblad-Toh K."/>
            <person name="Llopart A."/>
            <person name="Long M."/>
            <person name="Low L."/>
            <person name="Lozovsky E."/>
            <person name="Lu J."/>
            <person name="Luo M."/>
            <person name="Machado C.A."/>
            <person name="Makalowski W."/>
            <person name="Marzo M."/>
            <person name="Matsuda M."/>
            <person name="Matzkin L."/>
            <person name="McAllister B."/>
            <person name="McBride C.S."/>
            <person name="McKernan B."/>
            <person name="McKernan K."/>
            <person name="Mendez-Lago M."/>
            <person name="Minx P."/>
            <person name="Mollenhauer M.U."/>
            <person name="Montooth K."/>
            <person name="Mount S.M."/>
            <person name="Mu X."/>
            <person name="Myers E."/>
            <person name="Negre B."/>
            <person name="Newfeld S."/>
            <person name="Nielsen R."/>
            <person name="Noor M.A."/>
            <person name="O'Grady P."/>
            <person name="Pachter L."/>
            <person name="Papaceit M."/>
            <person name="Parisi M.J."/>
            <person name="Parisi M."/>
            <person name="Parts L."/>
            <person name="Pedersen J.S."/>
            <person name="Pesole G."/>
            <person name="Phillippy A.M."/>
            <person name="Ponting C.P."/>
            <person name="Pop M."/>
            <person name="Porcelli D."/>
            <person name="Powell J.R."/>
            <person name="Prohaska S."/>
            <person name="Pruitt K."/>
            <person name="Puig M."/>
            <person name="Quesneville H."/>
            <person name="Ram K.R."/>
            <person name="Rand D."/>
            <person name="Rasmussen M.D."/>
            <person name="Reed L.K."/>
            <person name="Reenan R."/>
            <person name="Reily A."/>
            <person name="Remington K.A."/>
            <person name="Rieger T.T."/>
            <person name="Ritchie M.G."/>
            <person name="Robin C."/>
            <person name="Rogers Y.H."/>
            <person name="Rohde C."/>
            <person name="Rozas J."/>
            <person name="Rubenfield M.J."/>
            <person name="Ruiz A."/>
            <person name="Russo S."/>
            <person name="Salzberg S.L."/>
            <person name="Sanchez-Gracia A."/>
            <person name="Saranga D.J."/>
            <person name="Sato H."/>
            <person name="Schaeffer S.W."/>
            <person name="Schatz M.C."/>
            <person name="Schlenke T."/>
            <person name="Schwartz R."/>
            <person name="Segarra C."/>
            <person name="Singh R.S."/>
            <person name="Sirot L."/>
            <person name="Sirota M."/>
            <person name="Sisneros N.B."/>
            <person name="Smith C.D."/>
            <person name="Smith T.F."/>
            <person name="Spieth J."/>
            <person name="Stage D.E."/>
            <person name="Stark A."/>
            <person name="Stephan W."/>
            <person name="Strausberg R.L."/>
            <person name="Strempel S."/>
            <person name="Sturgill D."/>
            <person name="Sutton G."/>
            <person name="Sutton G.G."/>
            <person name="Tao W."/>
            <person name="Teichmann S."/>
            <person name="Tobari Y.N."/>
            <person name="Tomimura Y."/>
            <person name="Tsolas J.M."/>
            <person name="Valente V.L."/>
            <person name="Venter E."/>
            <person name="Venter J.C."/>
            <person name="Vicario S."/>
            <person name="Vieira F.G."/>
            <person name="Vilella A.J."/>
            <person name="Villasante A."/>
            <person name="Walenz B."/>
            <person name="Wang J."/>
            <person name="Wasserman M."/>
            <person name="Watts T."/>
            <person name="Wilson D."/>
            <person name="Wilson R.K."/>
            <person name="Wing R.A."/>
            <person name="Wolfner M.F."/>
            <person name="Wong A."/>
            <person name="Wong G.K."/>
            <person name="Wu C.I."/>
            <person name="Wu G."/>
            <person name="Yamamoto D."/>
            <person name="Yang H.P."/>
            <person name="Yang S.P."/>
            <person name="Yorke J.A."/>
            <person name="Yoshida K."/>
            <person name="Zdobnov E."/>
            <person name="Zhang P."/>
            <person name="Zhang Y."/>
            <person name="Zimin A.V."/>
            <person name="Baldwin J."/>
            <person name="Abdouelleil A."/>
            <person name="Abdulkadir J."/>
            <person name="Abebe A."/>
            <person name="Abera B."/>
            <person name="Abreu J."/>
            <person name="Acer S.C."/>
            <person name="Aftuck L."/>
            <person name="Alexander A."/>
            <person name="An P."/>
            <person name="Anderson E."/>
            <person name="Anderson S."/>
            <person name="Arachi H."/>
            <person name="Azer M."/>
            <person name="Bachantsang P."/>
            <person name="Barry A."/>
            <person name="Bayul T."/>
            <person name="Berlin A."/>
            <person name="Bessette D."/>
            <person name="Bloom T."/>
            <person name="Blye J."/>
            <person name="Boguslavskiy L."/>
            <person name="Bonnet C."/>
            <person name="Boukhgalter B."/>
            <person name="Bourzgui I."/>
            <person name="Brown A."/>
            <person name="Cahill P."/>
            <person name="Channer S."/>
            <person name="Cheshatsang Y."/>
            <person name="Chuda L."/>
            <person name="Citroen M."/>
            <person name="Collymore A."/>
            <person name="Cooke P."/>
            <person name="Costello M."/>
            <person name="D'Aco K."/>
            <person name="Daza R."/>
            <person name="De Haan G."/>
            <person name="DeGray S."/>
            <person name="DeMaso C."/>
            <person name="Dhargay N."/>
            <person name="Dooley K."/>
            <person name="Dooley E."/>
            <person name="Doricent M."/>
            <person name="Dorje P."/>
            <person name="Dorjee K."/>
            <person name="Dupes A."/>
            <person name="Elong R."/>
            <person name="Falk J."/>
            <person name="Farina A."/>
            <person name="Faro S."/>
            <person name="Ferguson D."/>
            <person name="Fisher S."/>
            <person name="Foley C.D."/>
            <person name="Franke A."/>
            <person name="Friedrich D."/>
            <person name="Gadbois L."/>
            <person name="Gearin G."/>
            <person name="Gearin C.R."/>
            <person name="Giannoukos G."/>
            <person name="Goode T."/>
            <person name="Graham J."/>
            <person name="Grandbois E."/>
            <person name="Grewal S."/>
            <person name="Gyaltsen K."/>
            <person name="Hafez N."/>
            <person name="Hagos B."/>
            <person name="Hall J."/>
            <person name="Henson C."/>
            <person name="Hollinger A."/>
            <person name="Honan T."/>
            <person name="Huard M.D."/>
            <person name="Hughes L."/>
            <person name="Hurhula B."/>
            <person name="Husby M.E."/>
            <person name="Kamat A."/>
            <person name="Kanga B."/>
            <person name="Kashin S."/>
            <person name="Khazanovich D."/>
            <person name="Kisner P."/>
            <person name="Lance K."/>
            <person name="Lara M."/>
            <person name="Lee W."/>
            <person name="Lennon N."/>
            <person name="Letendre F."/>
            <person name="LeVine R."/>
            <person name="Lipovsky A."/>
            <person name="Liu X."/>
            <person name="Liu J."/>
            <person name="Liu S."/>
            <person name="Lokyitsang T."/>
            <person name="Lokyitsang Y."/>
            <person name="Lubonja R."/>
            <person name="Lui A."/>
            <person name="MacDonald P."/>
            <person name="Magnisalis V."/>
            <person name="Maru K."/>
            <person name="Matthews C."/>
            <person name="McCusker W."/>
            <person name="McDonough S."/>
            <person name="Mehta T."/>
            <person name="Meldrim J."/>
            <person name="Meneus L."/>
            <person name="Mihai O."/>
            <person name="Mihalev A."/>
            <person name="Mihova T."/>
            <person name="Mittelman R."/>
            <person name="Mlenga V."/>
            <person name="Montmayeur A."/>
            <person name="Mulrain L."/>
            <person name="Navidi A."/>
            <person name="Naylor J."/>
            <person name="Negash T."/>
            <person name="Nguyen T."/>
            <person name="Nguyen N."/>
            <person name="Nicol R."/>
            <person name="Norbu C."/>
            <person name="Norbu N."/>
            <person name="Novod N."/>
            <person name="O'Neill B."/>
            <person name="Osman S."/>
            <person name="Markiewicz E."/>
            <person name="Oyono O.L."/>
            <person name="Patti C."/>
            <person name="Phunkhang P."/>
            <person name="Pierre F."/>
            <person name="Priest M."/>
            <person name="Raghuraman S."/>
            <person name="Rege F."/>
            <person name="Reyes R."/>
            <person name="Rise C."/>
            <person name="Rogov P."/>
            <person name="Ross K."/>
            <person name="Ryan E."/>
            <person name="Settipalli S."/>
            <person name="Shea T."/>
            <person name="Sherpa N."/>
            <person name="Shi L."/>
            <person name="Shih D."/>
            <person name="Sparrow T."/>
            <person name="Spaulding J."/>
            <person name="Stalker J."/>
            <person name="Stange-Thomann N."/>
            <person name="Stavropoulos S."/>
            <person name="Stone C."/>
            <person name="Strader C."/>
            <person name="Tesfaye S."/>
            <person name="Thomson T."/>
            <person name="Thoulutsang Y."/>
            <person name="Thoulutsang D."/>
            <person name="Topham K."/>
            <person name="Topping I."/>
            <person name="Tsamla T."/>
            <person name="Vassiliev H."/>
            <person name="Vo A."/>
            <person name="Wangchuk T."/>
            <person name="Wangdi T."/>
            <person name="Weiand M."/>
            <person name="Wilkinson J."/>
            <person name="Wilson A."/>
            <person name="Yadav S."/>
            <person name="Young G."/>
            <person name="Yu Q."/>
            <person name="Zembek L."/>
            <person name="Zhong D."/>
            <person name="Zimmer A."/>
            <person name="Zwirko Z."/>
            <person name="Jaffe D.B."/>
            <person name="Alvarez P."/>
            <person name="Brockman W."/>
            <person name="Butler J."/>
            <person name="Chin C."/>
            <person name="Gnerre S."/>
            <person name="Grabherr M."/>
            <person name="Kleber M."/>
            <person name="Mauceli E."/>
            <person name="MacCallum I."/>
        </authorList>
    </citation>
    <scope>NUCLEOTIDE SEQUENCE [LARGE SCALE GENOMIC DNA]</scope>
    <source>
        <strain evidence="4">MSH-3 / Tucson 14011-0111.49</strain>
    </source>
</reference>
<sequence>MIGPALLLSLIFYSIFCLFFFLQNRKTGGQTTGANSRQTPKGVVSHGDKRRLRGRRETPSRHLAKACYCGQVCIARR</sequence>
<evidence type="ECO:0000313" key="4">
    <source>
        <dbReference type="Proteomes" id="UP000008744"/>
    </source>
</evidence>
<accession>B4IS58</accession>
<keyword evidence="4" id="KW-1185">Reference proteome</keyword>
<name>B4IS58_DROPE</name>
<feature type="region of interest" description="Disordered" evidence="1">
    <location>
        <begin position="29"/>
        <end position="56"/>
    </location>
</feature>
<evidence type="ECO:0000256" key="2">
    <source>
        <dbReference type="SAM" id="Phobius"/>
    </source>
</evidence>
<gene>
    <name evidence="3" type="primary">Dper\GL22383</name>
    <name evidence="3" type="ORF">Dper_GL22383</name>
</gene>
<dbReference type="HOGENOM" id="CLU_2640720_0_0_1"/>
<organism evidence="4">
    <name type="scientific">Drosophila persimilis</name>
    <name type="common">Fruit fly</name>
    <dbReference type="NCBI Taxonomy" id="7234"/>
    <lineage>
        <taxon>Eukaryota</taxon>
        <taxon>Metazoa</taxon>
        <taxon>Ecdysozoa</taxon>
        <taxon>Arthropoda</taxon>
        <taxon>Hexapoda</taxon>
        <taxon>Insecta</taxon>
        <taxon>Pterygota</taxon>
        <taxon>Neoptera</taxon>
        <taxon>Endopterygota</taxon>
        <taxon>Diptera</taxon>
        <taxon>Brachycera</taxon>
        <taxon>Muscomorpha</taxon>
        <taxon>Ephydroidea</taxon>
        <taxon>Drosophilidae</taxon>
        <taxon>Drosophila</taxon>
        <taxon>Sophophora</taxon>
    </lineage>
</organism>
<dbReference type="Proteomes" id="UP000008744">
    <property type="component" value="Unassembled WGS sequence"/>
</dbReference>
<proteinExistence type="predicted"/>
<feature type="compositionally biased region" description="Polar residues" evidence="1">
    <location>
        <begin position="29"/>
        <end position="39"/>
    </location>
</feature>
<dbReference type="EMBL" id="CH698114">
    <property type="protein sequence ID" value="EDW25203.1"/>
    <property type="molecule type" value="Genomic_DNA"/>
</dbReference>
<evidence type="ECO:0000313" key="3">
    <source>
        <dbReference type="EMBL" id="EDW25203.1"/>
    </source>
</evidence>
<evidence type="ECO:0000256" key="1">
    <source>
        <dbReference type="SAM" id="MobiDB-lite"/>
    </source>
</evidence>
<keyword evidence="2" id="KW-0812">Transmembrane</keyword>
<feature type="transmembrane region" description="Helical" evidence="2">
    <location>
        <begin position="6"/>
        <end position="22"/>
    </location>
</feature>
<keyword evidence="2" id="KW-1133">Transmembrane helix</keyword>
<dbReference type="AlphaFoldDB" id="B4IS58"/>
<keyword evidence="2" id="KW-0472">Membrane</keyword>